<dbReference type="NCBIfam" id="NF033546">
    <property type="entry name" value="transpos_IS21"/>
    <property type="match status" value="1"/>
</dbReference>
<proteinExistence type="predicted"/>
<dbReference type="GO" id="GO:0015074">
    <property type="term" value="P:DNA integration"/>
    <property type="evidence" value="ECO:0007669"/>
    <property type="project" value="InterPro"/>
</dbReference>
<dbReference type="InterPro" id="IPR001584">
    <property type="entry name" value="Integrase_cat-core"/>
</dbReference>
<accession>A0A556P8T5</accession>
<dbReference type="Proteomes" id="UP000316425">
    <property type="component" value="Unassembled WGS sequence"/>
</dbReference>
<dbReference type="Gene3D" id="3.30.420.10">
    <property type="entry name" value="Ribonuclease H-like superfamily/Ribonuclease H"/>
    <property type="match status" value="1"/>
</dbReference>
<feature type="domain" description="Integrase catalytic" evidence="1">
    <location>
        <begin position="126"/>
        <end position="302"/>
    </location>
</feature>
<comment type="caution">
    <text evidence="2">The sequence shown here is derived from an EMBL/GenBank/DDBJ whole genome shotgun (WGS) entry which is preliminary data.</text>
</comment>
<dbReference type="EMBL" id="VMHE01000029">
    <property type="protein sequence ID" value="TSJ60789.1"/>
    <property type="molecule type" value="Genomic_DNA"/>
</dbReference>
<reference evidence="2 3" key="1">
    <citation type="submission" date="2019-07" db="EMBL/GenBank/DDBJ databases">
        <title>Allobacillus sp. nov. SKP isolated from shrimp paste of Euphausiacea.</title>
        <authorList>
            <person name="Kanchanasin P."/>
            <person name="Tanasupawat S."/>
            <person name="Shi W."/>
            <person name="Wu L."/>
            <person name="Ma J."/>
        </authorList>
    </citation>
    <scope>NUCLEOTIDE SEQUENCE [LARGE SCALE GENOMIC DNA]</scope>
    <source>
        <strain evidence="2 3">SKP4-8</strain>
    </source>
</reference>
<dbReference type="PROSITE" id="PS50994">
    <property type="entry name" value="INTEGRASE"/>
    <property type="match status" value="1"/>
</dbReference>
<dbReference type="AlphaFoldDB" id="A0A556P8T5"/>
<dbReference type="InterPro" id="IPR012337">
    <property type="entry name" value="RNaseH-like_sf"/>
</dbReference>
<dbReference type="PANTHER" id="PTHR35004">
    <property type="entry name" value="TRANSPOSASE RV3428C-RELATED"/>
    <property type="match status" value="1"/>
</dbReference>
<evidence type="ECO:0000259" key="1">
    <source>
        <dbReference type="PROSITE" id="PS50994"/>
    </source>
</evidence>
<protein>
    <submittedName>
        <fullName evidence="2">IS21 family transposase</fullName>
    </submittedName>
</protein>
<evidence type="ECO:0000313" key="3">
    <source>
        <dbReference type="Proteomes" id="UP000316425"/>
    </source>
</evidence>
<dbReference type="SUPFAM" id="SSF53098">
    <property type="entry name" value="Ribonuclease H-like"/>
    <property type="match status" value="1"/>
</dbReference>
<dbReference type="InterPro" id="IPR036397">
    <property type="entry name" value="RNaseH_sf"/>
</dbReference>
<name>A0A556P8T5_9BACI</name>
<keyword evidence="3" id="KW-1185">Reference proteome</keyword>
<organism evidence="2 3">
    <name type="scientific">Allobacillus salarius</name>
    <dbReference type="NCBI Taxonomy" id="1955272"/>
    <lineage>
        <taxon>Bacteria</taxon>
        <taxon>Bacillati</taxon>
        <taxon>Bacillota</taxon>
        <taxon>Bacilli</taxon>
        <taxon>Bacillales</taxon>
        <taxon>Bacillaceae</taxon>
        <taxon>Allobacillus</taxon>
    </lineage>
</organism>
<evidence type="ECO:0000313" key="2">
    <source>
        <dbReference type="EMBL" id="TSJ60789.1"/>
    </source>
</evidence>
<dbReference type="OrthoDB" id="92877at2"/>
<gene>
    <name evidence="2" type="ORF">FPQ13_11545</name>
</gene>
<dbReference type="PANTHER" id="PTHR35004:SF7">
    <property type="entry name" value="INTEGRASE PROTEIN"/>
    <property type="match status" value="1"/>
</dbReference>
<dbReference type="GO" id="GO:0003676">
    <property type="term" value="F:nucleic acid binding"/>
    <property type="evidence" value="ECO:0007669"/>
    <property type="project" value="InterPro"/>
</dbReference>
<sequence>MLAMSEVNCIKLLRNQKSNSINSIAKTLGINWRTAKKYADHDDIPQETSVRRRGMMYEEKWGDIVSDWLIEDQKLHRKNRRTNKTIYEQLQVLGFTGSYRTVCLYIQDWKEGKIKEESTKDRGYERLQHPPGEAQVDFGTMEAVKDGKYIDIHGLSLSLPYSNAAFCVPLPGENQECFLYGLKTIFQQLGGVPKTIRIDNLKAAVIRPRGRNEEVQFTDDFLRFANYYGFEIQDCNPYSGHEKGHVENKVGYIRYNFATPSPVIESFEQLTKELNERLVEDRQRIHYEIQIRIEELFQEEQKYLYGLPANDYPIFKEKWVRANKYGEVTIDQNKVHIPKSYNFGQLRLVLYWDSFKVVSPNGELLYQDYRPYMQSKRNIPWESVLSSWLDKPRVVTYSRYKPYLPTRIFEYIRIENLELRKERIRWLIHCLARHDMNQINEKFYELVEEHSTTSQNHPYEVNWSMYDQLQHINKRGDLT</sequence>